<dbReference type="OrthoDB" id="9804819at2"/>
<dbReference type="AlphaFoldDB" id="A0A0C1PT68"/>
<dbReference type="GO" id="GO:0005524">
    <property type="term" value="F:ATP binding"/>
    <property type="evidence" value="ECO:0007669"/>
    <property type="project" value="UniProtKB-KW"/>
</dbReference>
<name>A0A0C1PT68_LEVBR</name>
<evidence type="ECO:0000313" key="6">
    <source>
        <dbReference type="EMBL" id="QCZ52443.1"/>
    </source>
</evidence>
<dbReference type="EMBL" id="CP031198">
    <property type="protein sequence ID" value="QCZ52443.1"/>
    <property type="molecule type" value="Genomic_DNA"/>
</dbReference>
<feature type="domain" description="ABC transporter" evidence="3">
    <location>
        <begin position="3"/>
        <end position="228"/>
    </location>
</feature>
<reference evidence="5 7" key="1">
    <citation type="submission" date="2017-09" db="EMBL/GenBank/DDBJ databases">
        <title>Genome sequence of Lactobacillus brevis D7.</title>
        <authorList>
            <person name="Kwon M.-S."/>
            <person name="Lim S.K."/>
            <person name="Choi H.-J."/>
        </authorList>
    </citation>
    <scope>NUCLEOTIDE SEQUENCE [LARGE SCALE GENOMIC DNA]</scope>
    <source>
        <strain evidence="5 7">D7</strain>
    </source>
</reference>
<protein>
    <submittedName>
        <fullName evidence="5">ABC transporter ATP-binding protein</fullName>
    </submittedName>
    <submittedName>
        <fullName evidence="6">ABC-type multidrug transport system ATPase component</fullName>
    </submittedName>
</protein>
<dbReference type="EMBL" id="JAERKF010000012">
    <property type="protein sequence ID" value="MBS1011119.1"/>
    <property type="molecule type" value="Genomic_DNA"/>
</dbReference>
<dbReference type="GO" id="GO:0016887">
    <property type="term" value="F:ATP hydrolysis activity"/>
    <property type="evidence" value="ECO:0007669"/>
    <property type="project" value="InterPro"/>
</dbReference>
<dbReference type="PROSITE" id="PS50893">
    <property type="entry name" value="ABC_TRANSPORTER_2"/>
    <property type="match status" value="1"/>
</dbReference>
<dbReference type="Proteomes" id="UP000307074">
    <property type="component" value="Chromosome"/>
</dbReference>
<dbReference type="InterPro" id="IPR017871">
    <property type="entry name" value="ABC_transporter-like_CS"/>
</dbReference>
<dbReference type="GeneID" id="56992219"/>
<accession>A0A0C1PT68</accession>
<keyword evidence="1" id="KW-0547">Nucleotide-binding</keyword>
<evidence type="ECO:0000256" key="2">
    <source>
        <dbReference type="ARBA" id="ARBA00022840"/>
    </source>
</evidence>
<gene>
    <name evidence="5" type="ORF">CNR29_02300</name>
    <name evidence="4" type="ORF">JK167_09790</name>
    <name evidence="6" type="ORF">UCCLBBS449_0459</name>
</gene>
<reference evidence="4" key="4">
    <citation type="submission" date="2022-09" db="EMBL/GenBank/DDBJ databases">
        <title>Genome-inferred correspondence between phylogeny and metabolic traits in the wild Drosophila gut microbiome.</title>
        <authorList>
            <person name="Bueno E."/>
            <person name="Blow F."/>
            <person name="Douglas A.E."/>
        </authorList>
    </citation>
    <scope>NUCLEOTIDE SEQUENCE</scope>
    <source>
        <strain evidence="4">Dm-2019-70</strain>
    </source>
</reference>
<evidence type="ECO:0000256" key="1">
    <source>
        <dbReference type="ARBA" id="ARBA00022741"/>
    </source>
</evidence>
<dbReference type="SUPFAM" id="SSF52540">
    <property type="entry name" value="P-loop containing nucleoside triphosphate hydrolases"/>
    <property type="match status" value="1"/>
</dbReference>
<evidence type="ECO:0000259" key="3">
    <source>
        <dbReference type="PROSITE" id="PS50893"/>
    </source>
</evidence>
<dbReference type="CDD" id="cd03230">
    <property type="entry name" value="ABC_DR_subfamily_A"/>
    <property type="match status" value="1"/>
</dbReference>
<dbReference type="Gene3D" id="3.40.50.300">
    <property type="entry name" value="P-loop containing nucleotide triphosphate hydrolases"/>
    <property type="match status" value="1"/>
</dbReference>
<evidence type="ECO:0000313" key="4">
    <source>
        <dbReference type="EMBL" id="MBS1011119.1"/>
    </source>
</evidence>
<sequence>MTLQVKALSKAINHQQIIEDISFDWAPGEIIGLVGRNGVGKTTLFRTLTNQYVAEQGQVLIDGQSTTRHPLQQRQLFFLDGQYNFLSNYRLWEIPEFFRLVYAQFDQQRYQDLLVQFELDRNSQYRRLSKGMRALVNLILALTSNATYIILDEPFDGLDVIVRENIATMVIDEVADQQKGFLISSHDLNELDGLSDRVLLLKDSRLVQDYHLEEIRETAKKLQLVFNDKTIPAVLKEHSQLIRVSGRVLVVVITHYTPEIDQQLRALNPVLLEELPLTLEDLFRANLAHDTGYQLMK</sequence>
<reference evidence="4" key="3">
    <citation type="submission" date="2020-12" db="EMBL/GenBank/DDBJ databases">
        <authorList>
            <person name="Mcmullen J.G."/>
        </authorList>
    </citation>
    <scope>NUCLEOTIDE SEQUENCE</scope>
    <source>
        <strain evidence="4">Dm-2019-70</strain>
    </source>
</reference>
<dbReference type="Proteomes" id="UP000676478">
    <property type="component" value="Unassembled WGS sequence"/>
</dbReference>
<proteinExistence type="predicted"/>
<dbReference type="EMBL" id="NVYO01000001">
    <property type="protein sequence ID" value="PBQ22911.1"/>
    <property type="molecule type" value="Genomic_DNA"/>
</dbReference>
<keyword evidence="2 5" id="KW-0067">ATP-binding</keyword>
<dbReference type="PROSITE" id="PS00211">
    <property type="entry name" value="ABC_TRANSPORTER_1"/>
    <property type="match status" value="1"/>
</dbReference>
<dbReference type="Pfam" id="PF00005">
    <property type="entry name" value="ABC_tran"/>
    <property type="match status" value="1"/>
</dbReference>
<reference evidence="6 8" key="2">
    <citation type="submission" date="2018-07" db="EMBL/GenBank/DDBJ databases">
        <authorList>
            <person name="Feyereisen M."/>
        </authorList>
    </citation>
    <scope>NUCLEOTIDE SEQUENCE [LARGE SCALE GENOMIC DNA]</scope>
    <source>
        <strain evidence="6 8">UCCLBBS449</strain>
    </source>
</reference>
<dbReference type="OMA" id="RIVAYMV"/>
<dbReference type="Proteomes" id="UP000217918">
    <property type="component" value="Unassembled WGS sequence"/>
</dbReference>
<dbReference type="PANTHER" id="PTHR43158:SF10">
    <property type="entry name" value="ABC TRANSPORTER ATP-BINDING PROTEIN YTRB"/>
    <property type="match status" value="1"/>
</dbReference>
<dbReference type="SMART" id="SM00382">
    <property type="entry name" value="AAA"/>
    <property type="match status" value="1"/>
</dbReference>
<dbReference type="InterPro" id="IPR003593">
    <property type="entry name" value="AAA+_ATPase"/>
</dbReference>
<dbReference type="InterPro" id="IPR027417">
    <property type="entry name" value="P-loop_NTPase"/>
</dbReference>
<dbReference type="RefSeq" id="WP_011667198.1">
    <property type="nucleotide sequence ID" value="NZ_BBOW01000056.1"/>
</dbReference>
<evidence type="ECO:0000313" key="5">
    <source>
        <dbReference type="EMBL" id="PBQ22911.1"/>
    </source>
</evidence>
<dbReference type="PANTHER" id="PTHR43158">
    <property type="entry name" value="SKFA PEPTIDE EXPORT ATP-BINDING PROTEIN SKFE"/>
    <property type="match status" value="1"/>
</dbReference>
<evidence type="ECO:0000313" key="7">
    <source>
        <dbReference type="Proteomes" id="UP000217918"/>
    </source>
</evidence>
<dbReference type="InterPro" id="IPR003439">
    <property type="entry name" value="ABC_transporter-like_ATP-bd"/>
</dbReference>
<organism evidence="5 7">
    <name type="scientific">Levilactobacillus brevis</name>
    <name type="common">Lactobacillus brevis</name>
    <dbReference type="NCBI Taxonomy" id="1580"/>
    <lineage>
        <taxon>Bacteria</taxon>
        <taxon>Bacillati</taxon>
        <taxon>Bacillota</taxon>
        <taxon>Bacilli</taxon>
        <taxon>Lactobacillales</taxon>
        <taxon>Lactobacillaceae</taxon>
        <taxon>Levilactobacillus</taxon>
    </lineage>
</organism>
<evidence type="ECO:0000313" key="8">
    <source>
        <dbReference type="Proteomes" id="UP000307074"/>
    </source>
</evidence>